<dbReference type="Pfam" id="PF12622">
    <property type="entry name" value="NpwBP"/>
    <property type="match status" value="1"/>
</dbReference>
<reference evidence="3" key="1">
    <citation type="submission" date="2016-05" db="EMBL/GenBank/DDBJ databases">
        <title>Comparative genomics of biotechnologically important yeasts.</title>
        <authorList>
            <consortium name="DOE Joint Genome Institute"/>
            <person name="Riley R."/>
            <person name="Haridas S."/>
            <person name="Wolfe K.H."/>
            <person name="Lopes M.R."/>
            <person name="Hittinger C.T."/>
            <person name="Goker M."/>
            <person name="Salamov A."/>
            <person name="Wisecaver J."/>
            <person name="Long T.M."/>
            <person name="Aerts A.L."/>
            <person name="Barry K."/>
            <person name="Choi C."/>
            <person name="Clum A."/>
            <person name="Coughlan A.Y."/>
            <person name="Deshpande S."/>
            <person name="Douglass A.P."/>
            <person name="Hanson S.J."/>
            <person name="Klenk H.-P."/>
            <person name="Labutti K."/>
            <person name="Lapidus A."/>
            <person name="Lindquist E."/>
            <person name="Lipzen A."/>
            <person name="Meier-Kolthoff J.P."/>
            <person name="Ohm R.A."/>
            <person name="Otillar R.P."/>
            <person name="Pangilinan J."/>
            <person name="Peng Y."/>
            <person name="Rokas A."/>
            <person name="Rosa C.A."/>
            <person name="Scheuner C."/>
            <person name="Sibirny A.A."/>
            <person name="Slot J.C."/>
            <person name="Stielow J.B."/>
            <person name="Sun H."/>
            <person name="Kurtzman C.P."/>
            <person name="Blackwell M."/>
            <person name="Grigoriev I.V."/>
            <person name="Jeffries T.W."/>
        </authorList>
    </citation>
    <scope>NUCLEOTIDE SEQUENCE [LARGE SCALE GENOMIC DNA]</scope>
    <source>
        <strain evidence="3">NRRL Y-1933</strain>
    </source>
</reference>
<dbReference type="Proteomes" id="UP000095085">
    <property type="component" value="Unassembled WGS sequence"/>
</dbReference>
<dbReference type="EMBL" id="KV454544">
    <property type="protein sequence ID" value="ODV65514.1"/>
    <property type="molecule type" value="Genomic_DNA"/>
</dbReference>
<dbReference type="AlphaFoldDB" id="A0A1E4RE21"/>
<evidence type="ECO:0000313" key="2">
    <source>
        <dbReference type="EMBL" id="ODV65514.1"/>
    </source>
</evidence>
<proteinExistence type="predicted"/>
<feature type="compositionally biased region" description="Acidic residues" evidence="1">
    <location>
        <begin position="233"/>
        <end position="242"/>
    </location>
</feature>
<feature type="region of interest" description="Disordered" evidence="1">
    <location>
        <begin position="185"/>
        <end position="242"/>
    </location>
</feature>
<accession>A0A1E4RE21</accession>
<sequence>MIRGNYSLAAEFKKNELKQQHKIQQRQKRQHQLTKLNSVDPIRLYRQIELLEANPQKDQKDHKKLKQLKSDWDFIVKNKLHTSKIEPFLKKIESDKDAKRKAEKKLWGAKSVYFNPELNPLGKVPNAENLTYKVLTPLKNDTKPLKAHSSKKYEKDPLIDTLGVVLPPGEPPMFYKEVFNTKKAIRSQKRPVEDDQEQNSKKLRHDDFHNQLSDSEDINDDNEEYSANNALAPEEEAYWNAK</sequence>
<protein>
    <submittedName>
        <fullName evidence="2">Uncharacterized protein</fullName>
    </submittedName>
</protein>
<dbReference type="STRING" id="984485.A0A1E4RE21"/>
<keyword evidence="3" id="KW-1185">Reference proteome</keyword>
<name>A0A1E4RE21_9ASCO</name>
<evidence type="ECO:0000256" key="1">
    <source>
        <dbReference type="SAM" id="MobiDB-lite"/>
    </source>
</evidence>
<feature type="compositionally biased region" description="Basic and acidic residues" evidence="1">
    <location>
        <begin position="190"/>
        <end position="209"/>
    </location>
</feature>
<organism evidence="2 3">
    <name type="scientific">Hyphopichia burtonii NRRL Y-1933</name>
    <dbReference type="NCBI Taxonomy" id="984485"/>
    <lineage>
        <taxon>Eukaryota</taxon>
        <taxon>Fungi</taxon>
        <taxon>Dikarya</taxon>
        <taxon>Ascomycota</taxon>
        <taxon>Saccharomycotina</taxon>
        <taxon>Pichiomycetes</taxon>
        <taxon>Debaryomycetaceae</taxon>
        <taxon>Hyphopichia</taxon>
    </lineage>
</organism>
<dbReference type="OrthoDB" id="4091959at2759"/>
<evidence type="ECO:0000313" key="3">
    <source>
        <dbReference type="Proteomes" id="UP000095085"/>
    </source>
</evidence>
<dbReference type="RefSeq" id="XP_020074581.1">
    <property type="nucleotide sequence ID" value="XM_020221729.1"/>
</dbReference>
<gene>
    <name evidence="2" type="ORF">HYPBUDRAFT_153789</name>
</gene>
<feature type="compositionally biased region" description="Acidic residues" evidence="1">
    <location>
        <begin position="214"/>
        <end position="224"/>
    </location>
</feature>
<dbReference type="GeneID" id="30996278"/>